<protein>
    <submittedName>
        <fullName evidence="2">Uncharacterized protein</fullName>
    </submittedName>
</protein>
<sequence>MPSDFSWETRNFIGGKILDPIFDNWNERFAKLQQDYKSTGKAMLEINMAIEVPECMCTYMWGGITEELEVEVELERVQGSEEGGNANPVRGESNLHVEARALMTRGKERDDVDLCSGALASTVSQSRNADIEAVARPTSKSSKGNSNLHGGVLTSTAPESPNLDIEAVVWPAPNSSKGNSNLHIGVIASTAQNTRNSNIAPNVRPAPKIVQNNSNIHCGVPTSTEPQNRNSNVAPTTRLAPNSNTHKAAIPPKNQRPANNQNTAPGRTHKSSSSARTTQNLPVPTTARSLLSFDVALYSDPHSRERDRQRFFQYDIEDNSRQQGRRRHSGESSGASASARGGMGGNSGARGGSKRSRDDREMGDEPRKHARRDYASRRD</sequence>
<reference evidence="2 3" key="1">
    <citation type="submission" date="2017-11" db="EMBL/GenBank/DDBJ databases">
        <title>Comparative genomics of Botrytis spp.</title>
        <authorList>
            <person name="Valero-Jimenez C.A."/>
            <person name="Tapia P."/>
            <person name="Veloso J."/>
            <person name="Silva-Moreno E."/>
            <person name="Staats M."/>
            <person name="Valdes J.H."/>
            <person name="Van Kan J.A.L."/>
        </authorList>
    </citation>
    <scope>NUCLEOTIDE SEQUENCE [LARGE SCALE GENOMIC DNA]</scope>
    <source>
        <strain evidence="2 3">MUCL2830</strain>
    </source>
</reference>
<gene>
    <name evidence="2" type="ORF">BOTCAL_0262g00010</name>
</gene>
<feature type="compositionally biased region" description="Polar residues" evidence="1">
    <location>
        <begin position="256"/>
        <end position="285"/>
    </location>
</feature>
<feature type="compositionally biased region" description="Basic and acidic residues" evidence="1">
    <location>
        <begin position="355"/>
        <end position="379"/>
    </location>
</feature>
<organism evidence="2 3">
    <name type="scientific">Botryotinia calthae</name>
    <dbReference type="NCBI Taxonomy" id="38488"/>
    <lineage>
        <taxon>Eukaryota</taxon>
        <taxon>Fungi</taxon>
        <taxon>Dikarya</taxon>
        <taxon>Ascomycota</taxon>
        <taxon>Pezizomycotina</taxon>
        <taxon>Leotiomycetes</taxon>
        <taxon>Helotiales</taxon>
        <taxon>Sclerotiniaceae</taxon>
        <taxon>Botryotinia</taxon>
    </lineage>
</organism>
<dbReference type="EMBL" id="PHWZ01000261">
    <property type="protein sequence ID" value="TEY51931.1"/>
    <property type="molecule type" value="Genomic_DNA"/>
</dbReference>
<name>A0A4Y8CYN3_9HELO</name>
<feature type="region of interest" description="Disordered" evidence="1">
    <location>
        <begin position="196"/>
        <end position="285"/>
    </location>
</feature>
<feature type="compositionally biased region" description="Polar residues" evidence="1">
    <location>
        <begin position="210"/>
        <end position="246"/>
    </location>
</feature>
<dbReference type="AlphaFoldDB" id="A0A4Y8CYN3"/>
<keyword evidence="3" id="KW-1185">Reference proteome</keyword>
<feature type="region of interest" description="Disordered" evidence="1">
    <location>
        <begin position="308"/>
        <end position="379"/>
    </location>
</feature>
<evidence type="ECO:0000313" key="3">
    <source>
        <dbReference type="Proteomes" id="UP000297299"/>
    </source>
</evidence>
<feature type="compositionally biased region" description="Polar residues" evidence="1">
    <location>
        <begin position="138"/>
        <end position="157"/>
    </location>
</feature>
<dbReference type="OrthoDB" id="3562853at2759"/>
<feature type="region of interest" description="Disordered" evidence="1">
    <location>
        <begin position="135"/>
        <end position="157"/>
    </location>
</feature>
<feature type="compositionally biased region" description="Gly residues" evidence="1">
    <location>
        <begin position="341"/>
        <end position="351"/>
    </location>
</feature>
<accession>A0A4Y8CYN3</accession>
<evidence type="ECO:0000313" key="2">
    <source>
        <dbReference type="EMBL" id="TEY51931.1"/>
    </source>
</evidence>
<feature type="compositionally biased region" description="Low complexity" evidence="1">
    <location>
        <begin position="331"/>
        <end position="340"/>
    </location>
</feature>
<comment type="caution">
    <text evidence="2">The sequence shown here is derived from an EMBL/GenBank/DDBJ whole genome shotgun (WGS) entry which is preliminary data.</text>
</comment>
<proteinExistence type="predicted"/>
<evidence type="ECO:0000256" key="1">
    <source>
        <dbReference type="SAM" id="MobiDB-lite"/>
    </source>
</evidence>
<dbReference type="Proteomes" id="UP000297299">
    <property type="component" value="Unassembled WGS sequence"/>
</dbReference>